<feature type="region of interest" description="Disordered" evidence="1">
    <location>
        <begin position="352"/>
        <end position="379"/>
    </location>
</feature>
<accession>A0A183TAT1</accession>
<name>A0A183TAT1_SCHSO</name>
<sequence>MIRVLLQDCHARLHKYRQRIDQEKAKYEDEDGTKLLQQRVTELAHQLKETHDEALENEFRKLPNPTSSRNDILPQSITLSAIVTMPCRRAAAATDAEKFNTFVELLYCGRPAVSSSSCTELAALLATSTNKKLRPKSKKAGQNQAGNLLLLEANGKRLRLRKTKMKTKKTLEPGRGGRTVKRLKVAKLATCRQLDDTGVWGNNLLLFQFRPGNRSSSRLAKKPDKVLVLRFQDAQAMAQVQNLVHGVTENAEPVDTRAPAAEATGQKEKEEGVRREEAGLGSAVYIWRRGGSGQRRRFRSPVRERTMDLREVVYMKRINFAATNQEPSREYTRVSVFSEVPFDFPISLLSASASSSSSSSSSLSVPSPRSPYAKPKVVM</sequence>
<dbReference type="AlphaFoldDB" id="A0A183TAT1"/>
<keyword evidence="3" id="KW-1185">Reference proteome</keyword>
<reference evidence="2 3" key="2">
    <citation type="submission" date="2018-11" db="EMBL/GenBank/DDBJ databases">
        <authorList>
            <consortium name="Pathogen Informatics"/>
        </authorList>
    </citation>
    <scope>NUCLEOTIDE SEQUENCE [LARGE SCALE GENOMIC DNA]</scope>
    <source>
        <strain evidence="2 3">NST_G2</strain>
    </source>
</reference>
<reference evidence="4" key="1">
    <citation type="submission" date="2016-06" db="UniProtKB">
        <authorList>
            <consortium name="WormBaseParasite"/>
        </authorList>
    </citation>
    <scope>IDENTIFICATION</scope>
</reference>
<gene>
    <name evidence="2" type="ORF">SSLN_LOCUS13579</name>
</gene>
<dbReference type="WBParaSite" id="SSLN_0001409401-mRNA-1">
    <property type="protein sequence ID" value="SSLN_0001409401-mRNA-1"/>
    <property type="gene ID" value="SSLN_0001409401"/>
</dbReference>
<organism evidence="4">
    <name type="scientific">Schistocephalus solidus</name>
    <name type="common">Tapeworm</name>
    <dbReference type="NCBI Taxonomy" id="70667"/>
    <lineage>
        <taxon>Eukaryota</taxon>
        <taxon>Metazoa</taxon>
        <taxon>Spiralia</taxon>
        <taxon>Lophotrochozoa</taxon>
        <taxon>Platyhelminthes</taxon>
        <taxon>Cestoda</taxon>
        <taxon>Eucestoda</taxon>
        <taxon>Diphyllobothriidea</taxon>
        <taxon>Diphyllobothriidae</taxon>
        <taxon>Schistocephalus</taxon>
    </lineage>
</organism>
<proteinExistence type="predicted"/>
<protein>
    <submittedName>
        <fullName evidence="2 4">Uncharacterized protein</fullName>
    </submittedName>
</protein>
<evidence type="ECO:0000313" key="2">
    <source>
        <dbReference type="EMBL" id="VDL99964.1"/>
    </source>
</evidence>
<feature type="compositionally biased region" description="Low complexity" evidence="1">
    <location>
        <begin position="352"/>
        <end position="364"/>
    </location>
</feature>
<evidence type="ECO:0000313" key="4">
    <source>
        <dbReference type="WBParaSite" id="SSLN_0001409401-mRNA-1"/>
    </source>
</evidence>
<evidence type="ECO:0000256" key="1">
    <source>
        <dbReference type="SAM" id="MobiDB-lite"/>
    </source>
</evidence>
<dbReference type="EMBL" id="UYSU01038197">
    <property type="protein sequence ID" value="VDL99964.1"/>
    <property type="molecule type" value="Genomic_DNA"/>
</dbReference>
<dbReference type="Proteomes" id="UP000275846">
    <property type="component" value="Unassembled WGS sequence"/>
</dbReference>
<evidence type="ECO:0000313" key="3">
    <source>
        <dbReference type="Proteomes" id="UP000275846"/>
    </source>
</evidence>
<dbReference type="OrthoDB" id="6258908at2759"/>